<comment type="cofactor">
    <cofactor evidence="1">
        <name>Mg(2+)</name>
        <dbReference type="ChEBI" id="CHEBI:18420"/>
    </cofactor>
</comment>
<dbReference type="GO" id="GO:0005524">
    <property type="term" value="F:ATP binding"/>
    <property type="evidence" value="ECO:0007669"/>
    <property type="project" value="UniProtKB-KW"/>
</dbReference>
<comment type="caution">
    <text evidence="11">The sequence shown here is derived from an EMBL/GenBank/DDBJ whole genome shotgun (WGS) entry which is preliminary data.</text>
</comment>
<dbReference type="Gene3D" id="3.40.50.11370">
    <property type="match status" value="1"/>
</dbReference>
<feature type="domain" description="Inositol 1,3,4-trisphosphate 5/6-kinase ATP-grasp" evidence="9">
    <location>
        <begin position="320"/>
        <end position="372"/>
    </location>
</feature>
<dbReference type="OrthoDB" id="25308at2759"/>
<dbReference type="Proteomes" id="UP000770661">
    <property type="component" value="Unassembled WGS sequence"/>
</dbReference>
<dbReference type="GO" id="GO:0052726">
    <property type="term" value="F:inositol-1,3,4-trisphosphate 5-kinase activity"/>
    <property type="evidence" value="ECO:0007669"/>
    <property type="project" value="InterPro"/>
</dbReference>
<dbReference type="Pfam" id="PF05770">
    <property type="entry name" value="Ins134_P3_kin"/>
    <property type="match status" value="1"/>
</dbReference>
<dbReference type="InterPro" id="IPR041429">
    <property type="entry name" value="ITPK1_N"/>
</dbReference>
<comment type="similarity">
    <text evidence="2">Belongs to the ITPK1 family.</text>
</comment>
<dbReference type="AlphaFoldDB" id="A0A8J8WBY3"/>
<keyword evidence="3" id="KW-0808">Transferase</keyword>
<evidence type="ECO:0000313" key="11">
    <source>
        <dbReference type="EMBL" id="KAG0692811.1"/>
    </source>
</evidence>
<evidence type="ECO:0000256" key="1">
    <source>
        <dbReference type="ARBA" id="ARBA00001946"/>
    </source>
</evidence>
<dbReference type="GO" id="GO:0047325">
    <property type="term" value="F:inositol-3,4,5,6-tetrakisphosphate 1-kinase activity"/>
    <property type="evidence" value="ECO:0007669"/>
    <property type="project" value="InterPro"/>
</dbReference>
<dbReference type="InterPro" id="IPR008656">
    <property type="entry name" value="Inositol_tetrakis-P_1-kinase"/>
</dbReference>
<keyword evidence="5" id="KW-0547">Nucleotide-binding</keyword>
<evidence type="ECO:0000313" key="12">
    <source>
        <dbReference type="Proteomes" id="UP000770661"/>
    </source>
</evidence>
<gene>
    <name evidence="11" type="primary">ITPK1</name>
    <name evidence="11" type="ORF">GWK47_027737</name>
</gene>
<evidence type="ECO:0000259" key="9">
    <source>
        <dbReference type="Pfam" id="PF05770"/>
    </source>
</evidence>
<evidence type="ECO:0000259" key="10">
    <source>
        <dbReference type="Pfam" id="PF17927"/>
    </source>
</evidence>
<dbReference type="GO" id="GO:0032957">
    <property type="term" value="P:inositol trisphosphate metabolic process"/>
    <property type="evidence" value="ECO:0007669"/>
    <property type="project" value="InterPro"/>
</dbReference>
<accession>A0A8J8WBY3</accession>
<evidence type="ECO:0000256" key="8">
    <source>
        <dbReference type="ARBA" id="ARBA00022842"/>
    </source>
</evidence>
<keyword evidence="6" id="KW-0418">Kinase</keyword>
<feature type="domain" description="Inositol-tetrakisphosphate 1-kinase N-terminal" evidence="10">
    <location>
        <begin position="86"/>
        <end position="145"/>
    </location>
</feature>
<dbReference type="GO" id="GO:0000287">
    <property type="term" value="F:magnesium ion binding"/>
    <property type="evidence" value="ECO:0007669"/>
    <property type="project" value="InterPro"/>
</dbReference>
<dbReference type="Gene3D" id="3.30.1490.220">
    <property type="match status" value="1"/>
</dbReference>
<keyword evidence="4" id="KW-0479">Metal-binding</keyword>
<keyword evidence="7" id="KW-0067">ATP-binding</keyword>
<evidence type="ECO:0000256" key="3">
    <source>
        <dbReference type="ARBA" id="ARBA00022679"/>
    </source>
</evidence>
<keyword evidence="8" id="KW-0460">Magnesium</keyword>
<proteinExistence type="inferred from homology"/>
<sequence length="385" mass="42753">MEQTSGKHKIVGYWFNEQKCQKFGVQDLNAECKLTYSLHPVLLTSPYPCSFSPHHTPVPSHLTIPLFLLTSPYPCSSYLHPSFTTTPIDMNTPLDAQGPFDLILHKVTALYAQALNNNHKAANALAMFEEYIVKHPETFIMDPLAGVHKLLLRNQTYELLLQRFKHDEKVFTPTYAELSPRNVEENADIVKRANVTFPVVCKPVTGGGGVEAHERGKRRVGARPPVKRAAVPCQLATTGRSPSLQRSGHYNRRRVGLKGCLALGNGTAFPFLPMAGCKYVPCRTKNIPEAPKIPQYYIFLRVSVCVCSAGLGRLTRVTSPMAVVFSEVGLSEFSVPCVAQSFINHGAVLYKLFVLGPVWFVIVRPSLKNFYAGGRYKGRLRPGDI</sequence>
<evidence type="ECO:0000256" key="6">
    <source>
        <dbReference type="ARBA" id="ARBA00022777"/>
    </source>
</evidence>
<dbReference type="PANTHER" id="PTHR14217">
    <property type="entry name" value="INOSITOL-TETRAKISPHOSPHATE 1-KINASE"/>
    <property type="match status" value="1"/>
</dbReference>
<evidence type="ECO:0000256" key="2">
    <source>
        <dbReference type="ARBA" id="ARBA00009601"/>
    </source>
</evidence>
<evidence type="ECO:0000256" key="5">
    <source>
        <dbReference type="ARBA" id="ARBA00022741"/>
    </source>
</evidence>
<dbReference type="EMBL" id="JACEEZ010026433">
    <property type="protein sequence ID" value="KAG0692811.1"/>
    <property type="molecule type" value="Genomic_DNA"/>
</dbReference>
<dbReference type="PANTHER" id="PTHR14217:SF1">
    <property type="entry name" value="INOSITOL-TETRAKISPHOSPHATE 1-KINASE"/>
    <property type="match status" value="1"/>
</dbReference>
<evidence type="ECO:0000256" key="4">
    <source>
        <dbReference type="ARBA" id="ARBA00022723"/>
    </source>
</evidence>
<dbReference type="InterPro" id="IPR040464">
    <property type="entry name" value="InsP(3)kin_ATP-grasp"/>
</dbReference>
<protein>
    <submittedName>
        <fullName evidence="11">Inositol-tetrakisphosphate 1-kinase</fullName>
    </submittedName>
</protein>
<dbReference type="GO" id="GO:0005737">
    <property type="term" value="C:cytoplasm"/>
    <property type="evidence" value="ECO:0007669"/>
    <property type="project" value="TreeGrafter"/>
</dbReference>
<reference evidence="11" key="1">
    <citation type="submission" date="2020-07" db="EMBL/GenBank/DDBJ databases">
        <title>The High-quality genome of the commercially important snow crab, Chionoecetes opilio.</title>
        <authorList>
            <person name="Jeong J.-H."/>
            <person name="Ryu S."/>
        </authorList>
    </citation>
    <scope>NUCLEOTIDE SEQUENCE</scope>
    <source>
        <strain evidence="11">MADBK_172401_WGS</strain>
        <tissue evidence="11">Digestive gland</tissue>
    </source>
</reference>
<evidence type="ECO:0000256" key="7">
    <source>
        <dbReference type="ARBA" id="ARBA00022840"/>
    </source>
</evidence>
<keyword evidence="12" id="KW-1185">Reference proteome</keyword>
<name>A0A8J8WBY3_CHIOP</name>
<dbReference type="GO" id="GO:0052725">
    <property type="term" value="F:inositol-1,3,4-trisphosphate 6-kinase activity"/>
    <property type="evidence" value="ECO:0007669"/>
    <property type="project" value="InterPro"/>
</dbReference>
<dbReference type="Pfam" id="PF17927">
    <property type="entry name" value="Ins134_P3_kin_N"/>
    <property type="match status" value="1"/>
</dbReference>
<organism evidence="11 12">
    <name type="scientific">Chionoecetes opilio</name>
    <name type="common">Atlantic snow crab</name>
    <name type="synonym">Cancer opilio</name>
    <dbReference type="NCBI Taxonomy" id="41210"/>
    <lineage>
        <taxon>Eukaryota</taxon>
        <taxon>Metazoa</taxon>
        <taxon>Ecdysozoa</taxon>
        <taxon>Arthropoda</taxon>
        <taxon>Crustacea</taxon>
        <taxon>Multicrustacea</taxon>
        <taxon>Malacostraca</taxon>
        <taxon>Eumalacostraca</taxon>
        <taxon>Eucarida</taxon>
        <taxon>Decapoda</taxon>
        <taxon>Pleocyemata</taxon>
        <taxon>Brachyura</taxon>
        <taxon>Eubrachyura</taxon>
        <taxon>Majoidea</taxon>
        <taxon>Majidae</taxon>
        <taxon>Chionoecetes</taxon>
    </lineage>
</organism>